<dbReference type="InterPro" id="IPR036514">
    <property type="entry name" value="SGNH_hydro_sf"/>
</dbReference>
<organism evidence="2 3">
    <name type="scientific">Aureibaculum flavum</name>
    <dbReference type="NCBI Taxonomy" id="2795986"/>
    <lineage>
        <taxon>Bacteria</taxon>
        <taxon>Pseudomonadati</taxon>
        <taxon>Bacteroidota</taxon>
        <taxon>Flavobacteriia</taxon>
        <taxon>Flavobacteriales</taxon>
        <taxon>Flavobacteriaceae</taxon>
        <taxon>Aureibaculum</taxon>
    </lineage>
</organism>
<dbReference type="SUPFAM" id="SSF52266">
    <property type="entry name" value="SGNH hydrolase"/>
    <property type="match status" value="2"/>
</dbReference>
<dbReference type="InterPro" id="IPR013830">
    <property type="entry name" value="SGNH_hydro"/>
</dbReference>
<dbReference type="Gene3D" id="3.40.50.1110">
    <property type="entry name" value="SGNH hydrolase"/>
    <property type="match status" value="1"/>
</dbReference>
<gene>
    <name evidence="2" type="ORF">JBL43_17005</name>
</gene>
<evidence type="ECO:0000313" key="2">
    <source>
        <dbReference type="EMBL" id="MBJ2175957.1"/>
    </source>
</evidence>
<dbReference type="Pfam" id="PF13472">
    <property type="entry name" value="Lipase_GDSL_2"/>
    <property type="match status" value="1"/>
</dbReference>
<dbReference type="Proteomes" id="UP000623301">
    <property type="component" value="Unassembled WGS sequence"/>
</dbReference>
<evidence type="ECO:0000259" key="1">
    <source>
        <dbReference type="Pfam" id="PF13472"/>
    </source>
</evidence>
<dbReference type="PANTHER" id="PTHR30383:SF5">
    <property type="entry name" value="SGNH HYDROLASE-TYPE ESTERASE DOMAIN-CONTAINING PROTEIN"/>
    <property type="match status" value="1"/>
</dbReference>
<dbReference type="RefSeq" id="WP_198842599.1">
    <property type="nucleotide sequence ID" value="NZ_JAEHFJ010000010.1"/>
</dbReference>
<feature type="domain" description="SGNH hydrolase-type esterase" evidence="1">
    <location>
        <begin position="23"/>
        <end position="182"/>
    </location>
</feature>
<dbReference type="PANTHER" id="PTHR30383">
    <property type="entry name" value="THIOESTERASE 1/PROTEASE 1/LYSOPHOSPHOLIPASE L1"/>
    <property type="match status" value="1"/>
</dbReference>
<dbReference type="EMBL" id="JAEHFJ010000010">
    <property type="protein sequence ID" value="MBJ2175957.1"/>
    <property type="molecule type" value="Genomic_DNA"/>
</dbReference>
<dbReference type="InterPro" id="IPR051532">
    <property type="entry name" value="Ester_Hydrolysis_Enzymes"/>
</dbReference>
<protein>
    <recommendedName>
        <fullName evidence="1">SGNH hydrolase-type esterase domain-containing protein</fullName>
    </recommendedName>
</protein>
<accession>A0ABS0WVH5</accession>
<evidence type="ECO:0000313" key="3">
    <source>
        <dbReference type="Proteomes" id="UP000623301"/>
    </source>
</evidence>
<comment type="caution">
    <text evidence="2">The sequence shown here is derived from an EMBL/GenBank/DDBJ whole genome shotgun (WGS) entry which is preliminary data.</text>
</comment>
<keyword evidence="3" id="KW-1185">Reference proteome</keyword>
<reference evidence="2 3" key="1">
    <citation type="submission" date="2020-12" db="EMBL/GenBank/DDBJ databases">
        <title>Aureibaculum luteum sp. nov. and Aureibaculum flavum sp. nov., novel members of the family Flavobacteriaceae isolated from Antarctic intertidal sediments.</title>
        <authorList>
            <person name="He X."/>
            <person name="Zhang X."/>
        </authorList>
    </citation>
    <scope>NUCLEOTIDE SEQUENCE [LARGE SCALE GENOMIC DNA]</scope>
    <source>
        <strain evidence="2 3">A20</strain>
    </source>
</reference>
<sequence>MRYYFSITVLTFGLVISSLGVSAQVINAGVGGNNTMNLLHRLNKDVLEQHPDLVILMVGTNDMLNSKKMISYKKYEDNLVTLVRKIKEKGSEIVLMSPPPADSVYLFERHDKNLFNESPNEKLDSVRKINLRIAVNHDLKFIDLYQVFTDLNLPKHNTDLFIRNQKNSGVSDGVHPTELGYHLIGEIVFYFLKENQLVQKQQKIVCFGDSITKGSGAKGKTYPVILQNLINDYDHK</sequence>
<proteinExistence type="predicted"/>
<name>A0ABS0WVH5_9FLAO</name>